<dbReference type="InterPro" id="IPR006142">
    <property type="entry name" value="INTEIN"/>
</dbReference>
<dbReference type="InterPro" id="IPR006171">
    <property type="entry name" value="TOPRIM_dom"/>
</dbReference>
<dbReference type="STRING" id="1469144.LI90_1430"/>
<gene>
    <name evidence="15" type="ORF">LI90_1430</name>
</gene>
<evidence type="ECO:0000256" key="3">
    <source>
        <dbReference type="ARBA" id="ARBA00010708"/>
    </source>
</evidence>
<dbReference type="EMBL" id="LAXD01000001">
    <property type="protein sequence ID" value="KWW99791.1"/>
    <property type="molecule type" value="Genomic_DNA"/>
</dbReference>
<evidence type="ECO:0000256" key="2">
    <source>
        <dbReference type="ARBA" id="ARBA00001946"/>
    </source>
</evidence>
<keyword evidence="8" id="KW-0067">ATP-binding</keyword>
<dbReference type="SMART" id="SM00306">
    <property type="entry name" value="HintN"/>
    <property type="match status" value="1"/>
</dbReference>
<dbReference type="InterPro" id="IPR001241">
    <property type="entry name" value="Topo_IIA"/>
</dbReference>
<keyword evidence="9" id="KW-0460">Magnesium</keyword>
<evidence type="ECO:0000256" key="10">
    <source>
        <dbReference type="ARBA" id="ARBA00023000"/>
    </source>
</evidence>
<dbReference type="CDD" id="cd00081">
    <property type="entry name" value="Hint"/>
    <property type="match status" value="2"/>
</dbReference>
<dbReference type="AlphaFoldDB" id="A0A132MQX1"/>
<dbReference type="InterPro" id="IPR013759">
    <property type="entry name" value="Topo_IIA_B_C"/>
</dbReference>
<dbReference type="FunFam" id="3.30.565.10:FF:000088">
    <property type="entry name" value="DNA topoisomerase (ATP-hydrolyzing)"/>
    <property type="match status" value="1"/>
</dbReference>
<dbReference type="OrthoDB" id="9802808at2"/>
<evidence type="ECO:0000256" key="8">
    <source>
        <dbReference type="ARBA" id="ARBA00022840"/>
    </source>
</evidence>
<dbReference type="NCBIfam" id="TIGR01443">
    <property type="entry name" value="intein_Cterm"/>
    <property type="match status" value="1"/>
</dbReference>
<dbReference type="InterPro" id="IPR003594">
    <property type="entry name" value="HATPase_dom"/>
</dbReference>
<keyword evidence="7" id="KW-0068">Autocatalytic cleavage</keyword>
<dbReference type="InterPro" id="IPR004860">
    <property type="entry name" value="LAGLIDADG_dom"/>
</dbReference>
<name>A0A132MQX1_9ACTN</name>
<comment type="catalytic activity">
    <reaction evidence="1">
        <text>ATP-dependent breakage, passage and rejoining of double-stranded DNA.</text>
        <dbReference type="EC" id="5.6.2.2"/>
    </reaction>
</comment>
<evidence type="ECO:0000256" key="1">
    <source>
        <dbReference type="ARBA" id="ARBA00000185"/>
    </source>
</evidence>
<dbReference type="InterPro" id="IPR020568">
    <property type="entry name" value="Ribosomal_Su5_D2-typ_SF"/>
</dbReference>
<keyword evidence="11" id="KW-0799">Topoisomerase</keyword>
<dbReference type="InterPro" id="IPR000565">
    <property type="entry name" value="Topo_IIA_B"/>
</dbReference>
<dbReference type="InterPro" id="IPR002288">
    <property type="entry name" value="DNA_gyrase_B_C"/>
</dbReference>
<dbReference type="NCBIfam" id="TIGR01445">
    <property type="entry name" value="intein_Nterm"/>
    <property type="match status" value="1"/>
</dbReference>
<dbReference type="SUPFAM" id="SSF51294">
    <property type="entry name" value="Hedgehog/intein (Hint) domain"/>
    <property type="match status" value="1"/>
</dbReference>
<evidence type="ECO:0000256" key="7">
    <source>
        <dbReference type="ARBA" id="ARBA00022813"/>
    </source>
</evidence>
<dbReference type="PATRIC" id="fig|1469144.10.peg.1570"/>
<dbReference type="Gene3D" id="3.40.50.670">
    <property type="match status" value="2"/>
</dbReference>
<dbReference type="Pfam" id="PF00986">
    <property type="entry name" value="DNA_gyraseB_C"/>
    <property type="match status" value="1"/>
</dbReference>
<dbReference type="PROSITE" id="PS50818">
    <property type="entry name" value="INTEIN_C_TER"/>
    <property type="match status" value="1"/>
</dbReference>
<keyword evidence="6" id="KW-0547">Nucleotide-binding</keyword>
<keyword evidence="5" id="KW-0479">Metal-binding</keyword>
<protein>
    <recommendedName>
        <fullName evidence="4">DNA topoisomerase (ATP-hydrolyzing)</fullName>
        <ecNumber evidence="4">5.6.2.2</ecNumber>
    </recommendedName>
</protein>
<keyword evidence="10" id="KW-0651">Protein splicing</keyword>
<dbReference type="SUPFAM" id="SSF54211">
    <property type="entry name" value="Ribosomal protein S5 domain 2-like"/>
    <property type="match status" value="1"/>
</dbReference>
<dbReference type="InterPro" id="IPR027434">
    <property type="entry name" value="Homing_endonucl"/>
</dbReference>
<sequence length="1258" mass="139434">MTAQTTALLAGGEPDPSNYTARHLLVLEGLEAVRKRPGMYIGSTDSRGLMHCLWEIIDNAVDEALAGFCDRIDVLLYRDGSVEVRDNGRGIPVDIEPKTGLSGVEVVMTKLHAGGKFGGGSYAASGGLHGVGASVVNALSARLDVEVDRDGATHAMSFRRGVPGEFAGDGPNAAFEARSGLRKIKRVAKRVTGTRVRFWPDRQIFLKDAGFSLEDLYNRARQTAFLVPGLTIAVRDERGEETVEETFCFAGGISEFCEFLAPDRPVTDVLRFSGTGTFVETVPVLDEKGHLTPADVERELTVDVALRWGTEYDTVVRSFVNIIATPKGGTHVQGFERALVRVLNDQARAVRLLRANDEPLTKDDVLEGLTAVVTVRLAEPQFEGQTKEVLGTPAASRIVTQVVSQQLKAFLTSTKRNDKAQARAVLEKVVSAARTRIAARQHKETQRRKNALETSALPAKLADCRSDDVERSELFIVEGDSALGTAKLARNSEFQALLPIRGKILNVQKASVTDMLKNAECAAIIQVIGAGSGRSFDINQARYGKVVLMSVAPDEPVLFTDRDGRFVLRRIGPAVDAEIEAAGLGELDGTVSVDLVARQPRVSPVKQFIRHHHKGLMYRIKTVYGRSVNVTGGHSVFTFENGELTLKPASELRVGDLAVAPRQLPRPVEPQEELDLALLLKRSGQDHAIRIEGEAVRRLMVQKIAARQPSYLRRDEERVRLPQEVWARLAAVRKTRGITLADMACRLGYRQACSISEFETCRSLPPASVFTRYLAELDEPWPAEAEKVPALVDQWAASPDTARNARYRGTSQATWLADLDETDLAWLAAEPDGRDVVLYPRAHRADTVNRYLPVTEDLCYMLGWYLAEGSCSASSRLSFSLGANDEPYLPELMAVIERVTGRRAVLARSERFPGSRHVYVQAPLFVRLVRALGMGGRAHEKRLPDLVLNCREEHQLAFLEGYYLGDGTKYVDGRAVVFATSSRELADGLLYLLGQLGVLASIHDRGAYEFEIRGSKVETKSSYLISVASRDSLQKLRRLWRRTACAEGFERRISEGWSKSVYTPISDTLIGLPIKEIEVTEYDSDVYDLSVPEDENFISGTGGLLTHNTDADVDGAHIRCLLLTLFYRYMRPMIEAGRVYAAVPPLHRIEVIGNGRRRNEYVYTYSDNEMKRVVADLLKRGKKIKEPIQRYKGLGEMDADQLAETTMDPRRRTLRRITIADAEVAERMFELLMGNEVAPRRDFITQSASLLDRSRIDT</sequence>
<dbReference type="SUPFAM" id="SSF55874">
    <property type="entry name" value="ATPase domain of HSP90 chaperone/DNA topoisomerase II/histidine kinase"/>
    <property type="match status" value="1"/>
</dbReference>
<dbReference type="PROSITE" id="PS50819">
    <property type="entry name" value="INTEIN_ENDONUCLEASE"/>
    <property type="match status" value="1"/>
</dbReference>
<dbReference type="Gene3D" id="3.30.230.10">
    <property type="match status" value="1"/>
</dbReference>
<dbReference type="InterPro" id="IPR014721">
    <property type="entry name" value="Ribsml_uS5_D2-typ_fold_subgr"/>
</dbReference>
<dbReference type="SUPFAM" id="SSF56719">
    <property type="entry name" value="Type II DNA topoisomerase"/>
    <property type="match status" value="2"/>
</dbReference>
<evidence type="ECO:0000313" key="15">
    <source>
        <dbReference type="EMBL" id="KWW99791.1"/>
    </source>
</evidence>
<dbReference type="CDD" id="cd16928">
    <property type="entry name" value="HATPase_GyrB-like"/>
    <property type="match status" value="1"/>
</dbReference>
<dbReference type="GO" id="GO:0016539">
    <property type="term" value="P:intein-mediated protein splicing"/>
    <property type="evidence" value="ECO:0007669"/>
    <property type="project" value="InterPro"/>
</dbReference>
<dbReference type="EC" id="5.6.2.2" evidence="4"/>
<evidence type="ECO:0000256" key="11">
    <source>
        <dbReference type="ARBA" id="ARBA00023029"/>
    </source>
</evidence>
<evidence type="ECO:0000256" key="12">
    <source>
        <dbReference type="ARBA" id="ARBA00023125"/>
    </source>
</evidence>
<dbReference type="Pfam" id="PF01751">
    <property type="entry name" value="Toprim"/>
    <property type="match status" value="1"/>
</dbReference>
<dbReference type="GO" id="GO:0004519">
    <property type="term" value="F:endonuclease activity"/>
    <property type="evidence" value="ECO:0007669"/>
    <property type="project" value="InterPro"/>
</dbReference>
<dbReference type="InterPro" id="IPR013506">
    <property type="entry name" value="Topo_IIA_bsu_dom2"/>
</dbReference>
<evidence type="ECO:0000313" key="16">
    <source>
        <dbReference type="Proteomes" id="UP000070188"/>
    </source>
</evidence>
<dbReference type="GO" id="GO:0003677">
    <property type="term" value="F:DNA binding"/>
    <property type="evidence" value="ECO:0007669"/>
    <property type="project" value="UniProtKB-KW"/>
</dbReference>
<dbReference type="SMART" id="SM00387">
    <property type="entry name" value="HATPase_c"/>
    <property type="match status" value="1"/>
</dbReference>
<dbReference type="PANTHER" id="PTHR45866">
    <property type="entry name" value="DNA GYRASE/TOPOISOMERASE SUBUNIT B"/>
    <property type="match status" value="1"/>
</dbReference>
<dbReference type="InterPro" id="IPR003587">
    <property type="entry name" value="Hint_dom_N"/>
</dbReference>
<dbReference type="Pfam" id="PF14890">
    <property type="entry name" value="Intein_splicing"/>
    <property type="match status" value="1"/>
</dbReference>
<dbReference type="GO" id="GO:0005524">
    <property type="term" value="F:ATP binding"/>
    <property type="evidence" value="ECO:0007669"/>
    <property type="project" value="UniProtKB-KW"/>
</dbReference>
<dbReference type="InterPro" id="IPR003586">
    <property type="entry name" value="Hint_dom_C"/>
</dbReference>
<keyword evidence="12" id="KW-0238">DNA-binding</keyword>
<comment type="similarity">
    <text evidence="3">Belongs to the type II topoisomerase GyrB family.</text>
</comment>
<dbReference type="PRINTS" id="PR01159">
    <property type="entry name" value="DNAGYRASEB"/>
</dbReference>
<dbReference type="Gene3D" id="2.170.16.10">
    <property type="entry name" value="Hedgehog/Intein (Hint) domain"/>
    <property type="match status" value="2"/>
</dbReference>
<dbReference type="InterPro" id="IPR036844">
    <property type="entry name" value="Hint_dom_sf"/>
</dbReference>
<dbReference type="GO" id="GO:0006265">
    <property type="term" value="P:DNA topological change"/>
    <property type="evidence" value="ECO:0007669"/>
    <property type="project" value="InterPro"/>
</dbReference>
<proteinExistence type="inferred from homology"/>
<reference evidence="16" key="1">
    <citation type="submission" date="2015-04" db="EMBL/GenBank/DDBJ databases">
        <title>Physiological reanalysis, assessment of diazotrophy, and genome sequences of multiple isolates of Streptomyces thermoautotrophicus.</title>
        <authorList>
            <person name="MacKellar D.C."/>
            <person name="Lieber L."/>
            <person name="Norman J."/>
            <person name="Bolger A."/>
            <person name="Tobin C."/>
            <person name="Murray J.W."/>
            <person name="Chang R."/>
            <person name="Ford T."/>
            <person name="Nguyen P.Q."/>
            <person name="Woodward J."/>
            <person name="Permingeat H."/>
            <person name="Joshi N.S."/>
            <person name="Silver P.A."/>
            <person name="Usadel B."/>
            <person name="Rutherford A.W."/>
            <person name="Friesen M."/>
            <person name="Prell J."/>
        </authorList>
    </citation>
    <scope>NUCLEOTIDE SEQUENCE [LARGE SCALE GENOMIC DNA]</scope>
    <source>
        <strain evidence="16">H1</strain>
    </source>
</reference>
<dbReference type="InterPro" id="IPR036890">
    <property type="entry name" value="HATPase_C_sf"/>
</dbReference>
<dbReference type="SUPFAM" id="SSF55608">
    <property type="entry name" value="Homing endonucleases"/>
    <property type="match status" value="1"/>
</dbReference>
<dbReference type="InterPro" id="IPR004042">
    <property type="entry name" value="Intein_endonuc_central"/>
</dbReference>
<evidence type="ECO:0000256" key="5">
    <source>
        <dbReference type="ARBA" id="ARBA00022723"/>
    </source>
</evidence>
<comment type="caution">
    <text evidence="15">The sequence shown here is derived from an EMBL/GenBank/DDBJ whole genome shotgun (WGS) entry which is preliminary data.</text>
</comment>
<dbReference type="InterPro" id="IPR013760">
    <property type="entry name" value="Topo_IIA-like_dom_sf"/>
</dbReference>
<dbReference type="CDD" id="cd00822">
    <property type="entry name" value="TopoII_Trans_DNA_gyrase"/>
    <property type="match status" value="1"/>
</dbReference>
<evidence type="ECO:0000259" key="14">
    <source>
        <dbReference type="PROSITE" id="PS50819"/>
    </source>
</evidence>
<accession>A0A132MQX1</accession>
<dbReference type="InterPro" id="IPR018522">
    <property type="entry name" value="TopoIIA_CS"/>
</dbReference>
<evidence type="ECO:0000256" key="9">
    <source>
        <dbReference type="ARBA" id="ARBA00022842"/>
    </source>
</evidence>
<dbReference type="SMART" id="SM00433">
    <property type="entry name" value="TOP2c"/>
    <property type="match status" value="1"/>
</dbReference>
<dbReference type="GO" id="GO:0034335">
    <property type="term" value="F:DNA negative supercoiling activity"/>
    <property type="evidence" value="ECO:0007669"/>
    <property type="project" value="UniProtKB-ARBA"/>
</dbReference>
<evidence type="ECO:0000256" key="6">
    <source>
        <dbReference type="ARBA" id="ARBA00022741"/>
    </source>
</evidence>
<dbReference type="PRINTS" id="PR00379">
    <property type="entry name" value="INTEIN"/>
</dbReference>
<comment type="cofactor">
    <cofactor evidence="2">
        <name>Mg(2+)</name>
        <dbReference type="ChEBI" id="CHEBI:18420"/>
    </cofactor>
</comment>
<keyword evidence="16" id="KW-1185">Reference proteome</keyword>
<dbReference type="Pfam" id="PF00204">
    <property type="entry name" value="DNA_gyraseB"/>
    <property type="match status" value="1"/>
</dbReference>
<dbReference type="PRINTS" id="PR00418">
    <property type="entry name" value="TPI2FAMILY"/>
</dbReference>
<dbReference type="InterPro" id="IPR006141">
    <property type="entry name" value="Intein_N"/>
</dbReference>
<dbReference type="PROSITE" id="PS50817">
    <property type="entry name" value="INTEIN_N_TER"/>
    <property type="match status" value="1"/>
</dbReference>
<evidence type="ECO:0000256" key="13">
    <source>
        <dbReference type="ARBA" id="ARBA00023235"/>
    </source>
</evidence>
<dbReference type="Gene3D" id="3.10.28.10">
    <property type="entry name" value="Homing endonucleases"/>
    <property type="match status" value="1"/>
</dbReference>
<dbReference type="Pfam" id="PF02518">
    <property type="entry name" value="HATPase_c"/>
    <property type="match status" value="1"/>
</dbReference>
<dbReference type="Gene3D" id="3.30.565.10">
    <property type="entry name" value="Histidine kinase-like ATPase, C-terminal domain"/>
    <property type="match status" value="1"/>
</dbReference>
<dbReference type="InterPro" id="IPR030934">
    <property type="entry name" value="Intein_C"/>
</dbReference>
<organism evidence="15 16">
    <name type="scientific">Carbonactinospora thermoautotrophica</name>
    <dbReference type="NCBI Taxonomy" id="1469144"/>
    <lineage>
        <taxon>Bacteria</taxon>
        <taxon>Bacillati</taxon>
        <taxon>Actinomycetota</taxon>
        <taxon>Actinomycetes</taxon>
        <taxon>Kitasatosporales</taxon>
        <taxon>Carbonactinosporaceae</taxon>
        <taxon>Carbonactinospora</taxon>
    </lineage>
</organism>
<dbReference type="Pfam" id="PF14528">
    <property type="entry name" value="LAGLIDADG_3"/>
    <property type="match status" value="1"/>
</dbReference>
<dbReference type="PROSITE" id="PS00177">
    <property type="entry name" value="TOPOISOMERASE_II"/>
    <property type="match status" value="1"/>
</dbReference>
<dbReference type="Proteomes" id="UP000070188">
    <property type="component" value="Unassembled WGS sequence"/>
</dbReference>
<feature type="domain" description="DOD-type homing endonuclease" evidence="14">
    <location>
        <begin position="861"/>
        <end position="998"/>
    </location>
</feature>
<dbReference type="GO" id="GO:0046872">
    <property type="term" value="F:metal ion binding"/>
    <property type="evidence" value="ECO:0007669"/>
    <property type="project" value="UniProtKB-KW"/>
</dbReference>
<evidence type="ECO:0000256" key="4">
    <source>
        <dbReference type="ARBA" id="ARBA00012895"/>
    </source>
</evidence>
<dbReference type="PANTHER" id="PTHR45866:SF1">
    <property type="entry name" value="DNA GYRASE SUBUNIT B, MITOCHONDRIAL"/>
    <property type="match status" value="1"/>
</dbReference>
<dbReference type="SMART" id="SM00305">
    <property type="entry name" value="HintC"/>
    <property type="match status" value="1"/>
</dbReference>
<keyword evidence="13 15" id="KW-0413">Isomerase</keyword>